<dbReference type="Gene3D" id="1.25.40.10">
    <property type="entry name" value="Tetratricopeptide repeat domain"/>
    <property type="match status" value="1"/>
</dbReference>
<dbReference type="PANTHER" id="PTHR11102">
    <property type="entry name" value="SEL-1-LIKE PROTEIN"/>
    <property type="match status" value="1"/>
</dbReference>
<dbReference type="RefSeq" id="WP_310072547.1">
    <property type="nucleotide sequence ID" value="NZ_JAVDVX010000004.1"/>
</dbReference>
<reference evidence="1 2" key="1">
    <citation type="submission" date="2023-07" db="EMBL/GenBank/DDBJ databases">
        <title>Sorghum-associated microbial communities from plants grown in Nebraska, USA.</title>
        <authorList>
            <person name="Schachtman D."/>
        </authorList>
    </citation>
    <scope>NUCLEOTIDE SEQUENCE [LARGE SCALE GENOMIC DNA]</scope>
    <source>
        <strain evidence="1 2">BE190</strain>
    </source>
</reference>
<evidence type="ECO:0000313" key="1">
    <source>
        <dbReference type="EMBL" id="MDR7090309.1"/>
    </source>
</evidence>
<organism evidence="1 2">
    <name type="scientific">Cellvibrio fibrivorans</name>
    <dbReference type="NCBI Taxonomy" id="126350"/>
    <lineage>
        <taxon>Bacteria</taxon>
        <taxon>Pseudomonadati</taxon>
        <taxon>Pseudomonadota</taxon>
        <taxon>Gammaproteobacteria</taxon>
        <taxon>Cellvibrionales</taxon>
        <taxon>Cellvibrionaceae</taxon>
        <taxon>Cellvibrio</taxon>
    </lineage>
</organism>
<dbReference type="EMBL" id="JAVDVX010000004">
    <property type="protein sequence ID" value="MDR7090309.1"/>
    <property type="molecule type" value="Genomic_DNA"/>
</dbReference>
<dbReference type="Proteomes" id="UP001253595">
    <property type="component" value="Unassembled WGS sequence"/>
</dbReference>
<keyword evidence="2" id="KW-1185">Reference proteome</keyword>
<proteinExistence type="predicted"/>
<dbReference type="PROSITE" id="PS51257">
    <property type="entry name" value="PROKAR_LIPOPROTEIN"/>
    <property type="match status" value="1"/>
</dbReference>
<dbReference type="InterPro" id="IPR011990">
    <property type="entry name" value="TPR-like_helical_dom_sf"/>
</dbReference>
<dbReference type="InterPro" id="IPR006597">
    <property type="entry name" value="Sel1-like"/>
</dbReference>
<dbReference type="SMART" id="SM00671">
    <property type="entry name" value="SEL1"/>
    <property type="match status" value="2"/>
</dbReference>
<name>A0ABU1UYP5_9GAMM</name>
<dbReference type="Pfam" id="PF08238">
    <property type="entry name" value="Sel1"/>
    <property type="match status" value="2"/>
</dbReference>
<accession>A0ABU1UYP5</accession>
<dbReference type="SUPFAM" id="SSF81901">
    <property type="entry name" value="HCP-like"/>
    <property type="match status" value="1"/>
</dbReference>
<dbReference type="PANTHER" id="PTHR11102:SF160">
    <property type="entry name" value="ERAD-ASSOCIATED E3 UBIQUITIN-PROTEIN LIGASE COMPONENT HRD3"/>
    <property type="match status" value="1"/>
</dbReference>
<dbReference type="InterPro" id="IPR050767">
    <property type="entry name" value="Sel1_AlgK"/>
</dbReference>
<protein>
    <submittedName>
        <fullName evidence="1">TPR repeat protein</fullName>
    </submittedName>
</protein>
<comment type="caution">
    <text evidence="1">The sequence shown here is derived from an EMBL/GenBank/DDBJ whole genome shotgun (WGS) entry which is preliminary data.</text>
</comment>
<gene>
    <name evidence="1" type="ORF">J2X05_002333</name>
</gene>
<evidence type="ECO:0000313" key="2">
    <source>
        <dbReference type="Proteomes" id="UP001253595"/>
    </source>
</evidence>
<sequence>MKAFMNYKNLIITLVFIFASGCTSVSGKYDGFSDVHDACYSYIYGYNNVAKDYEKALKWCSMASDRGWASSQVLLAELYYLGNGVEKDLSKALDLYMKAADQDHSHALFMIYYIYNKKYPEFSSDEQKKIGIVCLKRAAKAKYKKAVEEVASLGNI</sequence>